<keyword evidence="3 10" id="KW-0732">Signal</keyword>
<dbReference type="InterPro" id="IPR036179">
    <property type="entry name" value="Ig-like_dom_sf"/>
</dbReference>
<keyword evidence="2" id="KW-1003">Cell membrane</keyword>
<sequence length="326" mass="36169">MITLITTVCLFTTVKTGISGLQVQTVRRGNNEVIKCDENIVKDKETHLLAWYKQSFGNVPQPVLRQFGDGEKLRYQSGFKDGRFTVDEETFDLSIKGIKQEDAGTYFCGKVKPNAVEFGSGTRLFFQAEEIHHPPTEMVIKTGESVTLQCSVESLTPDCSGDHSVYWFRHGSGESHPGIIYTHGNRSDECEKSSETDSPPQSCVYKLPKRNLSLSDAGTYYCAVAACGQILFGNQTKVTVQENKSGIVITLITLNVISVIVIMVLVGVLLKKQRKGASNNHPSHIDQAEDSEVLNYAALKFAKKPPTSRPPRVKENPILYSQVKHR</sequence>
<evidence type="ECO:0000256" key="2">
    <source>
        <dbReference type="ARBA" id="ARBA00022475"/>
    </source>
</evidence>
<evidence type="ECO:0000256" key="6">
    <source>
        <dbReference type="ARBA" id="ARBA00023157"/>
    </source>
</evidence>
<organism evidence="12 13">
    <name type="scientific">Pygocentrus nattereri</name>
    <name type="common">Red-bellied piranha</name>
    <dbReference type="NCBI Taxonomy" id="42514"/>
    <lineage>
        <taxon>Eukaryota</taxon>
        <taxon>Metazoa</taxon>
        <taxon>Chordata</taxon>
        <taxon>Craniata</taxon>
        <taxon>Vertebrata</taxon>
        <taxon>Euteleostomi</taxon>
        <taxon>Actinopterygii</taxon>
        <taxon>Neopterygii</taxon>
        <taxon>Teleostei</taxon>
        <taxon>Ostariophysi</taxon>
        <taxon>Characiformes</taxon>
        <taxon>Characoidei</taxon>
        <taxon>Pygocentrus</taxon>
    </lineage>
</organism>
<evidence type="ECO:0000256" key="9">
    <source>
        <dbReference type="SAM" id="Phobius"/>
    </source>
</evidence>
<evidence type="ECO:0000313" key="13">
    <source>
        <dbReference type="Proteomes" id="UP001501920"/>
    </source>
</evidence>
<keyword evidence="9" id="KW-1133">Transmembrane helix</keyword>
<dbReference type="InterPro" id="IPR013106">
    <property type="entry name" value="Ig_V-set"/>
</dbReference>
<evidence type="ECO:0000256" key="8">
    <source>
        <dbReference type="SAM" id="MobiDB-lite"/>
    </source>
</evidence>
<dbReference type="RefSeq" id="XP_037399765.1">
    <property type="nucleotide sequence ID" value="XM_037543868.1"/>
</dbReference>
<keyword evidence="4" id="KW-0391">Immunity</keyword>
<evidence type="ECO:0000256" key="4">
    <source>
        <dbReference type="ARBA" id="ARBA00022859"/>
    </source>
</evidence>
<reference evidence="12" key="2">
    <citation type="submission" date="2025-08" db="UniProtKB">
        <authorList>
            <consortium name="Ensembl"/>
        </authorList>
    </citation>
    <scope>IDENTIFICATION</scope>
</reference>
<dbReference type="Ensembl" id="ENSPNAT00000024942.2">
    <property type="protein sequence ID" value="ENSPNAP00000016436.2"/>
    <property type="gene ID" value="ENSPNAG00000022663.2"/>
</dbReference>
<reference evidence="12 13" key="1">
    <citation type="submission" date="2020-10" db="EMBL/GenBank/DDBJ databases">
        <title>Pygocentrus nattereri (red-bellied piranha) genome, fPygNat1, primary haplotype.</title>
        <authorList>
            <person name="Myers G."/>
            <person name="Meyer A."/>
            <person name="Karagic N."/>
            <person name="Pippel M."/>
            <person name="Winkler S."/>
            <person name="Tracey A."/>
            <person name="Wood J."/>
            <person name="Formenti G."/>
            <person name="Howe K."/>
            <person name="Fedrigo O."/>
            <person name="Jarvis E.D."/>
        </authorList>
    </citation>
    <scope>NUCLEOTIDE SEQUENCE [LARGE SCALE GENOMIC DNA]</scope>
</reference>
<feature type="region of interest" description="Disordered" evidence="8">
    <location>
        <begin position="303"/>
        <end position="326"/>
    </location>
</feature>
<dbReference type="Proteomes" id="UP001501920">
    <property type="component" value="Chromosome 2"/>
</dbReference>
<reference evidence="12" key="3">
    <citation type="submission" date="2025-09" db="UniProtKB">
        <authorList>
            <consortium name="Ensembl"/>
        </authorList>
    </citation>
    <scope>IDENTIFICATION</scope>
</reference>
<feature type="transmembrane region" description="Helical" evidence="9">
    <location>
        <begin position="247"/>
        <end position="270"/>
    </location>
</feature>
<keyword evidence="7" id="KW-0325">Glycoprotein</keyword>
<evidence type="ECO:0000313" key="12">
    <source>
        <dbReference type="Ensembl" id="ENSPNAP00000016436.2"/>
    </source>
</evidence>
<feature type="domain" description="Ig-like" evidence="11">
    <location>
        <begin position="26"/>
        <end position="108"/>
    </location>
</feature>
<dbReference type="InterPro" id="IPR007110">
    <property type="entry name" value="Ig-like_dom"/>
</dbReference>
<feature type="signal peptide" evidence="10">
    <location>
        <begin position="1"/>
        <end position="20"/>
    </location>
</feature>
<evidence type="ECO:0000256" key="10">
    <source>
        <dbReference type="SAM" id="SignalP"/>
    </source>
</evidence>
<keyword evidence="9" id="KW-0812">Transmembrane</keyword>
<dbReference type="OMA" id="TVCLFTT"/>
<dbReference type="InterPro" id="IPR003599">
    <property type="entry name" value="Ig_sub"/>
</dbReference>
<dbReference type="CDD" id="cd00099">
    <property type="entry name" value="IgV"/>
    <property type="match status" value="2"/>
</dbReference>
<keyword evidence="6" id="KW-1015">Disulfide bond</keyword>
<name>A0A3B4D063_PYGNA</name>
<dbReference type="Gene3D" id="2.60.40.10">
    <property type="entry name" value="Immunoglobulins"/>
    <property type="match status" value="2"/>
</dbReference>
<keyword evidence="5 9" id="KW-0472">Membrane</keyword>
<evidence type="ECO:0000256" key="7">
    <source>
        <dbReference type="ARBA" id="ARBA00023180"/>
    </source>
</evidence>
<accession>A0A3B4D063</accession>
<comment type="subcellular location">
    <subcellularLocation>
        <location evidence="1">Cell membrane</location>
    </subcellularLocation>
</comment>
<protein>
    <recommendedName>
        <fullName evidence="11">Ig-like domain-containing protein</fullName>
    </recommendedName>
</protein>
<dbReference type="SUPFAM" id="SSF48726">
    <property type="entry name" value="Immunoglobulin"/>
    <property type="match status" value="2"/>
</dbReference>
<feature type="domain" description="Ig-like" evidence="11">
    <location>
        <begin position="113"/>
        <end position="239"/>
    </location>
</feature>
<dbReference type="PANTHER" id="PTHR19433">
    <property type="entry name" value="T-CELL RECEPTOR ALPHA CHAIN V REGION-RELATED"/>
    <property type="match status" value="1"/>
</dbReference>
<dbReference type="Pfam" id="PF07686">
    <property type="entry name" value="V-set"/>
    <property type="match status" value="2"/>
</dbReference>
<evidence type="ECO:0000256" key="3">
    <source>
        <dbReference type="ARBA" id="ARBA00022729"/>
    </source>
</evidence>
<dbReference type="GO" id="GO:0009617">
    <property type="term" value="P:response to bacterium"/>
    <property type="evidence" value="ECO:0007669"/>
    <property type="project" value="TreeGrafter"/>
</dbReference>
<evidence type="ECO:0000256" key="5">
    <source>
        <dbReference type="ARBA" id="ARBA00023136"/>
    </source>
</evidence>
<dbReference type="PANTHER" id="PTHR19433:SF133">
    <property type="entry name" value="IMMUNE-TYPE RECEPTOR 5 PRECURSOR-RELATED"/>
    <property type="match status" value="1"/>
</dbReference>
<dbReference type="PROSITE" id="PS50835">
    <property type="entry name" value="IG_LIKE"/>
    <property type="match status" value="2"/>
</dbReference>
<dbReference type="GeneTree" id="ENSGT01030000234530"/>
<dbReference type="AlphaFoldDB" id="A0A3B4D063"/>
<keyword evidence="13" id="KW-1185">Reference proteome</keyword>
<dbReference type="GO" id="GO:0002376">
    <property type="term" value="P:immune system process"/>
    <property type="evidence" value="ECO:0007669"/>
    <property type="project" value="UniProtKB-KW"/>
</dbReference>
<evidence type="ECO:0000256" key="1">
    <source>
        <dbReference type="ARBA" id="ARBA00004236"/>
    </source>
</evidence>
<dbReference type="SMART" id="SM00409">
    <property type="entry name" value="IG"/>
    <property type="match status" value="2"/>
</dbReference>
<evidence type="ECO:0000259" key="11">
    <source>
        <dbReference type="PROSITE" id="PS50835"/>
    </source>
</evidence>
<dbReference type="InterPro" id="IPR052051">
    <property type="entry name" value="TCR_complex_component"/>
</dbReference>
<dbReference type="OrthoDB" id="6370831at2759"/>
<dbReference type="GO" id="GO:0005886">
    <property type="term" value="C:plasma membrane"/>
    <property type="evidence" value="ECO:0007669"/>
    <property type="project" value="UniProtKB-SubCell"/>
</dbReference>
<feature type="chain" id="PRO_5043736203" description="Ig-like domain-containing protein" evidence="10">
    <location>
        <begin position="21"/>
        <end position="326"/>
    </location>
</feature>
<dbReference type="GeneID" id="119264827"/>
<proteinExistence type="predicted"/>
<dbReference type="InterPro" id="IPR013783">
    <property type="entry name" value="Ig-like_fold"/>
</dbReference>